<dbReference type="PANTHER" id="PTHR11022">
    <property type="entry name" value="PEPTIDOGLYCAN RECOGNITION PROTEIN"/>
    <property type="match status" value="1"/>
</dbReference>
<keyword evidence="2" id="KW-0929">Antimicrobial</keyword>
<dbReference type="PANTHER" id="PTHR11022:SF41">
    <property type="entry name" value="PEPTIDOGLYCAN-RECOGNITION PROTEIN LC-RELATED"/>
    <property type="match status" value="1"/>
</dbReference>
<dbReference type="GO" id="GO:0042742">
    <property type="term" value="P:defense response to bacterium"/>
    <property type="evidence" value="ECO:0007669"/>
    <property type="project" value="UniProtKB-KW"/>
</dbReference>
<protein>
    <submittedName>
        <fullName evidence="6">Endodeoxyribonuclease I</fullName>
    </submittedName>
</protein>
<evidence type="ECO:0000259" key="4">
    <source>
        <dbReference type="SMART" id="SM00644"/>
    </source>
</evidence>
<dbReference type="SUPFAM" id="SSF55846">
    <property type="entry name" value="N-acetylmuramoyl-L-alanine amidase-like"/>
    <property type="match status" value="1"/>
</dbReference>
<proteinExistence type="inferred from homology"/>
<dbReference type="InterPro" id="IPR015510">
    <property type="entry name" value="PGRP"/>
</dbReference>
<dbReference type="GO" id="GO:0008745">
    <property type="term" value="F:N-acetylmuramoyl-L-alanine amidase activity"/>
    <property type="evidence" value="ECO:0007669"/>
    <property type="project" value="InterPro"/>
</dbReference>
<accession>A0A8S5V352</accession>
<dbReference type="InterPro" id="IPR036505">
    <property type="entry name" value="Amidase/PGRP_sf"/>
</dbReference>
<feature type="domain" description="Peptidoglycan recognition protein family" evidence="5">
    <location>
        <begin position="3"/>
        <end position="130"/>
    </location>
</feature>
<dbReference type="SMART" id="SM00644">
    <property type="entry name" value="Ami_2"/>
    <property type="match status" value="1"/>
</dbReference>
<dbReference type="FunFam" id="3.40.80.10:FF:000008">
    <property type="entry name" value="N-acetylmuramoyl-L-alanine amidase"/>
    <property type="match status" value="1"/>
</dbReference>
<evidence type="ECO:0000259" key="5">
    <source>
        <dbReference type="SMART" id="SM00701"/>
    </source>
</evidence>
<organism evidence="6">
    <name type="scientific">Siphoviridae sp. ctt0c4</name>
    <dbReference type="NCBI Taxonomy" id="2825702"/>
    <lineage>
        <taxon>Viruses</taxon>
        <taxon>Duplodnaviria</taxon>
        <taxon>Heunggongvirae</taxon>
        <taxon>Uroviricota</taxon>
        <taxon>Caudoviricetes</taxon>
    </lineage>
</organism>
<comment type="similarity">
    <text evidence="1">Belongs to the N-acetylmuramoyl-L-alanine amidase 2 family.</text>
</comment>
<dbReference type="InterPro" id="IPR006619">
    <property type="entry name" value="PGRP_domain_met/bac"/>
</dbReference>
<evidence type="ECO:0000256" key="1">
    <source>
        <dbReference type="ARBA" id="ARBA00007553"/>
    </source>
</evidence>
<dbReference type="Gene3D" id="3.40.80.10">
    <property type="entry name" value="Peptidoglycan recognition protein-like"/>
    <property type="match status" value="1"/>
</dbReference>
<feature type="domain" description="N-acetylmuramoyl-L-alanine amidase" evidence="4">
    <location>
        <begin position="2"/>
        <end position="137"/>
    </location>
</feature>
<reference evidence="6" key="1">
    <citation type="journal article" date="2021" name="Proc. Natl. Acad. Sci. U.S.A.">
        <title>A Catalog of Tens of Thousands of Viruses from Human Metagenomes Reveals Hidden Associations with Chronic Diseases.</title>
        <authorList>
            <person name="Tisza M.J."/>
            <person name="Buck C.B."/>
        </authorList>
    </citation>
    <scope>NUCLEOTIDE SEQUENCE</scope>
    <source>
        <strain evidence="6">Ctt0c4</strain>
    </source>
</reference>
<dbReference type="Pfam" id="PF01510">
    <property type="entry name" value="Amidase_2"/>
    <property type="match status" value="1"/>
</dbReference>
<evidence type="ECO:0000256" key="3">
    <source>
        <dbReference type="ARBA" id="ARBA00022638"/>
    </source>
</evidence>
<evidence type="ECO:0000256" key="2">
    <source>
        <dbReference type="ARBA" id="ARBA00022529"/>
    </source>
</evidence>
<dbReference type="GO" id="GO:0001897">
    <property type="term" value="P:symbiont-mediated cytolysis of host cell"/>
    <property type="evidence" value="ECO:0007669"/>
    <property type="project" value="UniProtKB-ARBA"/>
</dbReference>
<name>A0A8S5V352_9CAUD</name>
<keyword evidence="3" id="KW-0081">Bacteriolytic enzyme</keyword>
<dbReference type="GO" id="GO:0008270">
    <property type="term" value="F:zinc ion binding"/>
    <property type="evidence" value="ECO:0007669"/>
    <property type="project" value="InterPro"/>
</dbReference>
<dbReference type="InterPro" id="IPR002502">
    <property type="entry name" value="Amidase_domain"/>
</dbReference>
<dbReference type="CDD" id="cd06583">
    <property type="entry name" value="PGRP"/>
    <property type="match status" value="1"/>
</dbReference>
<evidence type="ECO:0000313" key="6">
    <source>
        <dbReference type="EMBL" id="DAG01153.1"/>
    </source>
</evidence>
<dbReference type="InterPro" id="IPR018247">
    <property type="entry name" value="EF_Hand_1_Ca_BS"/>
</dbReference>
<sequence>MVNNSNKPDAIIIHCSATREGQDIGVKEIDSMHKQRGFNKIGYHYVIRLDGSVEKGREETAIGAHCNTKGFSRQSYNRHSIGICYVGGLDKNGKAKDTRTDAQKKSLIDLINDICSRYPIVELLGHRDTSPDLNDNGEVEPAEYIKACPCFDVRSEYGLLKKDVIITP</sequence>
<dbReference type="PROSITE" id="PS00018">
    <property type="entry name" value="EF_HAND_1"/>
    <property type="match status" value="1"/>
</dbReference>
<dbReference type="GO" id="GO:0009253">
    <property type="term" value="P:peptidoglycan catabolic process"/>
    <property type="evidence" value="ECO:0007669"/>
    <property type="project" value="InterPro"/>
</dbReference>
<dbReference type="EMBL" id="BK016188">
    <property type="protein sequence ID" value="DAG01153.1"/>
    <property type="molecule type" value="Genomic_DNA"/>
</dbReference>
<dbReference type="SMART" id="SM00701">
    <property type="entry name" value="PGRP"/>
    <property type="match status" value="1"/>
</dbReference>